<dbReference type="Gene3D" id="1.20.1600.10">
    <property type="entry name" value="Outer membrane efflux proteins (OEP)"/>
    <property type="match status" value="1"/>
</dbReference>
<dbReference type="STRING" id="1220578.FPE01S_01_04230"/>
<dbReference type="PANTHER" id="PTHR30203">
    <property type="entry name" value="OUTER MEMBRANE CATION EFFLUX PROTEIN"/>
    <property type="match status" value="1"/>
</dbReference>
<evidence type="ECO:0000313" key="5">
    <source>
        <dbReference type="Proteomes" id="UP000033121"/>
    </source>
</evidence>
<dbReference type="NCBIfam" id="TIGR01845">
    <property type="entry name" value="outer_NodT"/>
    <property type="match status" value="1"/>
</dbReference>
<keyword evidence="2" id="KW-0812">Transmembrane</keyword>
<dbReference type="SUPFAM" id="SSF56954">
    <property type="entry name" value="Outer membrane efflux proteins (OEP)"/>
    <property type="match status" value="1"/>
</dbReference>
<evidence type="ECO:0000256" key="3">
    <source>
        <dbReference type="SAM" id="MobiDB-lite"/>
    </source>
</evidence>
<keyword evidence="2" id="KW-1134">Transmembrane beta strand</keyword>
<dbReference type="InterPro" id="IPR010131">
    <property type="entry name" value="MdtP/NodT-like"/>
</dbReference>
<comment type="subcellular location">
    <subcellularLocation>
        <location evidence="2">Cell membrane</location>
        <topology evidence="2">Lipid-anchor</topology>
    </subcellularLocation>
</comment>
<accession>A0A0E9MVH3</accession>
<feature type="region of interest" description="Disordered" evidence="3">
    <location>
        <begin position="1"/>
        <end position="34"/>
    </location>
</feature>
<name>A0A0E9MVH3_9BACT</name>
<feature type="compositionally biased region" description="Polar residues" evidence="3">
    <location>
        <begin position="12"/>
        <end position="34"/>
    </location>
</feature>
<comment type="caution">
    <text evidence="4">The sequence shown here is derived from an EMBL/GenBank/DDBJ whole genome shotgun (WGS) entry which is preliminary data.</text>
</comment>
<organism evidence="4 5">
    <name type="scientific">Flavihumibacter petaseus NBRC 106054</name>
    <dbReference type="NCBI Taxonomy" id="1220578"/>
    <lineage>
        <taxon>Bacteria</taxon>
        <taxon>Pseudomonadati</taxon>
        <taxon>Bacteroidota</taxon>
        <taxon>Chitinophagia</taxon>
        <taxon>Chitinophagales</taxon>
        <taxon>Chitinophagaceae</taxon>
        <taxon>Flavihumibacter</taxon>
    </lineage>
</organism>
<dbReference type="GO" id="GO:0015562">
    <property type="term" value="F:efflux transmembrane transporter activity"/>
    <property type="evidence" value="ECO:0007669"/>
    <property type="project" value="InterPro"/>
</dbReference>
<protein>
    <submittedName>
        <fullName evidence="4">RND-type efflux pump outer membrane protein</fullName>
    </submittedName>
</protein>
<keyword evidence="5" id="KW-1185">Reference proteome</keyword>
<dbReference type="Gene3D" id="2.20.200.10">
    <property type="entry name" value="Outer membrane efflux proteins (OEP)"/>
    <property type="match status" value="1"/>
</dbReference>
<evidence type="ECO:0000313" key="4">
    <source>
        <dbReference type="EMBL" id="GAO41411.1"/>
    </source>
</evidence>
<evidence type="ECO:0000256" key="1">
    <source>
        <dbReference type="ARBA" id="ARBA00007613"/>
    </source>
</evidence>
<dbReference type="Proteomes" id="UP000033121">
    <property type="component" value="Unassembled WGS sequence"/>
</dbReference>
<dbReference type="EMBL" id="BBWV01000001">
    <property type="protein sequence ID" value="GAO41411.1"/>
    <property type="molecule type" value="Genomic_DNA"/>
</dbReference>
<dbReference type="GO" id="GO:0005886">
    <property type="term" value="C:plasma membrane"/>
    <property type="evidence" value="ECO:0007669"/>
    <property type="project" value="UniProtKB-SubCell"/>
</dbReference>
<dbReference type="AlphaFoldDB" id="A0A0E9MVH3"/>
<keyword evidence="2" id="KW-0564">Palmitate</keyword>
<dbReference type="Pfam" id="PF02321">
    <property type="entry name" value="OEP"/>
    <property type="match status" value="2"/>
</dbReference>
<comment type="similarity">
    <text evidence="1 2">Belongs to the outer membrane factor (OMF) (TC 1.B.17) family.</text>
</comment>
<reference evidence="4 5" key="1">
    <citation type="submission" date="2015-04" db="EMBL/GenBank/DDBJ databases">
        <title>Whole genome shotgun sequence of Flavihumibacter petaseus NBRC 106054.</title>
        <authorList>
            <person name="Miyazawa S."/>
            <person name="Hosoyama A."/>
            <person name="Hashimoto M."/>
            <person name="Noguchi M."/>
            <person name="Tsuchikane K."/>
            <person name="Ohji S."/>
            <person name="Yamazoe A."/>
            <person name="Ichikawa N."/>
            <person name="Kimura A."/>
            <person name="Fujita N."/>
        </authorList>
    </citation>
    <scope>NUCLEOTIDE SEQUENCE [LARGE SCALE GENOMIC DNA]</scope>
    <source>
        <strain evidence="4 5">NBRC 106054</strain>
    </source>
</reference>
<evidence type="ECO:0000256" key="2">
    <source>
        <dbReference type="RuleBase" id="RU362097"/>
    </source>
</evidence>
<gene>
    <name evidence="4" type="ORF">FPE01S_01_04230</name>
</gene>
<dbReference type="PANTHER" id="PTHR30203:SF33">
    <property type="entry name" value="BLR4455 PROTEIN"/>
    <property type="match status" value="1"/>
</dbReference>
<dbReference type="InterPro" id="IPR003423">
    <property type="entry name" value="OMP_efflux"/>
</dbReference>
<keyword evidence="2" id="KW-0472">Membrane</keyword>
<sequence length="475" mass="51700">MGKDYQRPSLDMPSNFTAPAAGTSPSSNTASFASNPAAGTADAAVVEYADSNSIADIPWRQFFPDTALVHLLETGLQYNNDLLIASRRLDIAEAQLKRAKWAQTPDLQLSVTGAINRPSDNSLNGLSAKSFLGKSYIENYNAMVGISWEADIWGKISRQQEAVRASYFATAEGRKAVQTRLIADIAEGYFNLLMLDAQLTITKKNLVLNEDFLQASRLLKTAGIVTELAVQQAVARRDATALLVPSLEQQVGLQENALSVLTGKLPGRINRTGKLRDEVFPELSTGLPASMVQRRPDVQAAEFQLAAANAKVGVARAAFYPALNITAGVGLETFTASNWFNIPASLFGLAAGSLTQPLLQRKTVVTNYTVAQLERETAVLEFRQSVLKAVGEVQDALVRTTKLKEQERFAQSQADTLRVAETNARQLFKSDMATYLEVLIAQENALQAELYLAIVQRSRLTAVVELYRALGGGWN</sequence>
<proteinExistence type="inferred from homology"/>
<keyword evidence="2" id="KW-0449">Lipoprotein</keyword>